<feature type="domain" description="Acyl-CoA thioesterase-like N-terminal HotDog" evidence="3">
    <location>
        <begin position="36"/>
        <end position="123"/>
    </location>
</feature>
<accession>A0A1Y2G1W5</accession>
<dbReference type="GO" id="GO:0006637">
    <property type="term" value="P:acyl-CoA metabolic process"/>
    <property type="evidence" value="ECO:0007669"/>
    <property type="project" value="InterPro"/>
</dbReference>
<organism evidence="5 6">
    <name type="scientific">Leucosporidium creatinivorum</name>
    <dbReference type="NCBI Taxonomy" id="106004"/>
    <lineage>
        <taxon>Eukaryota</taxon>
        <taxon>Fungi</taxon>
        <taxon>Dikarya</taxon>
        <taxon>Basidiomycota</taxon>
        <taxon>Pucciniomycotina</taxon>
        <taxon>Microbotryomycetes</taxon>
        <taxon>Leucosporidiales</taxon>
        <taxon>Leucosporidium</taxon>
    </lineage>
</organism>
<dbReference type="InterPro" id="IPR049449">
    <property type="entry name" value="TesB_ACOT8-like_N"/>
</dbReference>
<dbReference type="InterPro" id="IPR049450">
    <property type="entry name" value="ACOT8-like_C"/>
</dbReference>
<dbReference type="AlphaFoldDB" id="A0A1Y2G1W5"/>
<comment type="caution">
    <text evidence="5">The sequence shown here is derived from an EMBL/GenBank/DDBJ whole genome shotgun (WGS) entry which is preliminary data.</text>
</comment>
<protein>
    <submittedName>
        <fullName evidence="5">Thioesterase-like superfamily-domain-containing protein</fullName>
    </submittedName>
</protein>
<gene>
    <name evidence="5" type="ORF">BCR35DRAFT_299528</name>
</gene>
<evidence type="ECO:0000313" key="5">
    <source>
        <dbReference type="EMBL" id="ORY90899.1"/>
    </source>
</evidence>
<evidence type="ECO:0000256" key="2">
    <source>
        <dbReference type="ARBA" id="ARBA00022801"/>
    </source>
</evidence>
<dbReference type="OrthoDB" id="68328at2759"/>
<reference evidence="5 6" key="1">
    <citation type="submission" date="2016-07" db="EMBL/GenBank/DDBJ databases">
        <title>Pervasive Adenine N6-methylation of Active Genes in Fungi.</title>
        <authorList>
            <consortium name="DOE Joint Genome Institute"/>
            <person name="Mondo S.J."/>
            <person name="Dannebaum R.O."/>
            <person name="Kuo R.C."/>
            <person name="Labutti K."/>
            <person name="Haridas S."/>
            <person name="Kuo A."/>
            <person name="Salamov A."/>
            <person name="Ahrendt S.R."/>
            <person name="Lipzen A."/>
            <person name="Sullivan W."/>
            <person name="Andreopoulos W.B."/>
            <person name="Clum A."/>
            <person name="Lindquist E."/>
            <person name="Daum C."/>
            <person name="Ramamoorthy G.K."/>
            <person name="Gryganskyi A."/>
            <person name="Culley D."/>
            <person name="Magnuson J.K."/>
            <person name="James T.Y."/>
            <person name="O'Malley M.A."/>
            <person name="Stajich J.E."/>
            <person name="Spatafora J.W."/>
            <person name="Visel A."/>
            <person name="Grigoriev I.V."/>
        </authorList>
    </citation>
    <scope>NUCLEOTIDE SEQUENCE [LARGE SCALE GENOMIC DNA]</scope>
    <source>
        <strain evidence="5 6">62-1032</strain>
    </source>
</reference>
<evidence type="ECO:0000313" key="6">
    <source>
        <dbReference type="Proteomes" id="UP000193467"/>
    </source>
</evidence>
<dbReference type="PANTHER" id="PTHR11066:SF34">
    <property type="entry name" value="ACYL-COENZYME A THIOESTERASE 8"/>
    <property type="match status" value="1"/>
</dbReference>
<dbReference type="EMBL" id="MCGR01000003">
    <property type="protein sequence ID" value="ORY90899.1"/>
    <property type="molecule type" value="Genomic_DNA"/>
</dbReference>
<dbReference type="Proteomes" id="UP000193467">
    <property type="component" value="Unassembled WGS sequence"/>
</dbReference>
<keyword evidence="2" id="KW-0378">Hydrolase</keyword>
<dbReference type="InterPro" id="IPR042171">
    <property type="entry name" value="Acyl-CoA_hotdog"/>
</dbReference>
<feature type="domain" description="Acyl-CoA thioesterase-like C-terminal" evidence="4">
    <location>
        <begin position="212"/>
        <end position="328"/>
    </location>
</feature>
<dbReference type="Pfam" id="PF13622">
    <property type="entry name" value="4HBT_3"/>
    <property type="match status" value="1"/>
</dbReference>
<dbReference type="Gene3D" id="2.40.160.210">
    <property type="entry name" value="Acyl-CoA thioesterase, double hotdog domain"/>
    <property type="match status" value="1"/>
</dbReference>
<dbReference type="SUPFAM" id="SSF54637">
    <property type="entry name" value="Thioesterase/thiol ester dehydrase-isomerase"/>
    <property type="match status" value="2"/>
</dbReference>
<dbReference type="InParanoid" id="A0A1Y2G1W5"/>
<dbReference type="CDD" id="cd03444">
    <property type="entry name" value="Thioesterase_II_repeat1"/>
    <property type="match status" value="1"/>
</dbReference>
<name>A0A1Y2G1W5_9BASI</name>
<dbReference type="PANTHER" id="PTHR11066">
    <property type="entry name" value="ACYL-COA THIOESTERASE"/>
    <property type="match status" value="1"/>
</dbReference>
<evidence type="ECO:0000259" key="4">
    <source>
        <dbReference type="Pfam" id="PF20789"/>
    </source>
</evidence>
<dbReference type="GO" id="GO:0005782">
    <property type="term" value="C:peroxisomal matrix"/>
    <property type="evidence" value="ECO:0007669"/>
    <property type="project" value="UniProtKB-SubCell"/>
</dbReference>
<sequence>MSDSATASPKELAHLIEDAILLEEIDRDLYRSKELWKPSGGRGVFGGQTIAQAAWAATQSVRRDEPDSKKGLHSLHSYFLNFGNTDFPILYSVQRLRDGRSYSTRTVLATQNGLPIFTITCSFCLPEPKQPKKILPMPAWPLEIGKTGTIDDIPRPEECLPTEDRLQLVLDSKKWPEKVREYIDRIAAERRQSSIEVRNCNKKELFDLISTERQRTSKPQQMHWFRSRAPVKADPAFQKCVLAYASDLSFIGTAARAMGLGARTEPALGMLASLDHAMYFYDDTVDASDWLLFYMESPIVSNGRGLVSGKIYKRDGTLAVVCTQEGVVRAQM</sequence>
<dbReference type="GO" id="GO:0009062">
    <property type="term" value="P:fatty acid catabolic process"/>
    <property type="evidence" value="ECO:0007669"/>
    <property type="project" value="TreeGrafter"/>
</dbReference>
<evidence type="ECO:0000256" key="1">
    <source>
        <dbReference type="ARBA" id="ARBA00006538"/>
    </source>
</evidence>
<dbReference type="Pfam" id="PF20789">
    <property type="entry name" value="4HBT_3C"/>
    <property type="match status" value="1"/>
</dbReference>
<dbReference type="InterPro" id="IPR029069">
    <property type="entry name" value="HotDog_dom_sf"/>
</dbReference>
<dbReference type="STRING" id="106004.A0A1Y2G1W5"/>
<evidence type="ECO:0000259" key="3">
    <source>
        <dbReference type="Pfam" id="PF13622"/>
    </source>
</evidence>
<dbReference type="InterPro" id="IPR003703">
    <property type="entry name" value="Acyl_CoA_thio"/>
</dbReference>
<dbReference type="GO" id="GO:0047617">
    <property type="term" value="F:fatty acyl-CoA hydrolase activity"/>
    <property type="evidence" value="ECO:0007669"/>
    <property type="project" value="InterPro"/>
</dbReference>
<keyword evidence="6" id="KW-1185">Reference proteome</keyword>
<comment type="similarity">
    <text evidence="1">Belongs to the C/M/P thioester hydrolase family.</text>
</comment>
<proteinExistence type="inferred from homology"/>
<dbReference type="CDD" id="cd03445">
    <property type="entry name" value="Thioesterase_II_repeat2"/>
    <property type="match status" value="1"/>
</dbReference>